<organism evidence="2 3">
    <name type="scientific">Crassostrea virginica</name>
    <name type="common">Eastern oyster</name>
    <dbReference type="NCBI Taxonomy" id="6565"/>
    <lineage>
        <taxon>Eukaryota</taxon>
        <taxon>Metazoa</taxon>
        <taxon>Spiralia</taxon>
        <taxon>Lophotrochozoa</taxon>
        <taxon>Mollusca</taxon>
        <taxon>Bivalvia</taxon>
        <taxon>Autobranchia</taxon>
        <taxon>Pteriomorphia</taxon>
        <taxon>Ostreida</taxon>
        <taxon>Ostreoidea</taxon>
        <taxon>Ostreidae</taxon>
        <taxon>Crassostrea</taxon>
    </lineage>
</organism>
<evidence type="ECO:0000313" key="3">
    <source>
        <dbReference type="RefSeq" id="XP_022333630.1"/>
    </source>
</evidence>
<evidence type="ECO:0000256" key="1">
    <source>
        <dbReference type="SAM" id="MobiDB-lite"/>
    </source>
</evidence>
<dbReference type="KEGG" id="cvn:111130713"/>
<protein>
    <submittedName>
        <fullName evidence="3">Uncharacterized protein LOC111130713</fullName>
    </submittedName>
</protein>
<feature type="region of interest" description="Disordered" evidence="1">
    <location>
        <begin position="176"/>
        <end position="232"/>
    </location>
</feature>
<dbReference type="Proteomes" id="UP000694844">
    <property type="component" value="Chromosome 4"/>
</dbReference>
<sequence>MGPDSSLLCLGISHLSRGVQRVSGGHSQHPGRGLARPQRLPDMERGYFFHHRTCWNSLCQKENVICDYELHCYIRRFYGDHICQFSTPSGGSSKPRDGRQYLSERDQGPYDYHCHGNGGGGVSDLYLIHLLSCRVAKIAKEEMCQQREGMFHIKENGSPFTFTNILDNFSSLEESGIDLSSEGPELTESNDPSESQSGRGLRYQSSPRTNAAPSQEDRSGSSPVSIPVVRINTPLENTKSTCDTYSGVDGSNIYLEMKQ</sequence>
<proteinExistence type="predicted"/>
<evidence type="ECO:0000313" key="2">
    <source>
        <dbReference type="Proteomes" id="UP000694844"/>
    </source>
</evidence>
<dbReference type="OrthoDB" id="10016951at2759"/>
<dbReference type="GeneID" id="111130713"/>
<name>A0A8B8E075_CRAVI</name>
<dbReference type="RefSeq" id="XP_022333630.1">
    <property type="nucleotide sequence ID" value="XM_022477922.1"/>
</dbReference>
<accession>A0A8B8E075</accession>
<keyword evidence="2" id="KW-1185">Reference proteome</keyword>
<dbReference type="AlphaFoldDB" id="A0A8B8E075"/>
<gene>
    <name evidence="3" type="primary">LOC111130713</name>
</gene>
<reference evidence="3" key="1">
    <citation type="submission" date="2025-08" db="UniProtKB">
        <authorList>
            <consortium name="RefSeq"/>
        </authorList>
    </citation>
    <scope>IDENTIFICATION</scope>
    <source>
        <tissue evidence="3">Whole sample</tissue>
    </source>
</reference>
<feature type="compositionally biased region" description="Polar residues" evidence="1">
    <location>
        <begin position="187"/>
        <end position="213"/>
    </location>
</feature>